<keyword evidence="4" id="KW-0677">Repeat</keyword>
<dbReference type="EMBL" id="SNRW01007640">
    <property type="protein sequence ID" value="KAA6380915.1"/>
    <property type="molecule type" value="Genomic_DNA"/>
</dbReference>
<evidence type="ECO:0000313" key="6">
    <source>
        <dbReference type="EMBL" id="KAA6380915.1"/>
    </source>
</evidence>
<sequence>DLKKPFSGNEEQKLKLLNKQQEKCIVLNSILFNRKDEDLRKSIINSGIIESLFYIFQNRAVEQITVPYIELFFHITTPCNDNVISLLFTKQPYPYLMFLLNHPDTEVIHFALVSLQNLLLTGSKTQATFSPAHPHYELINQYNGIEQLFLLSQCYDVGKRIRDDAAVCISSIYKTAAITNQAIRTEVMSHLVALLEENDEWLRNKASIDLGELAQNADNFAEILKDVKFESIAELLRKPIEGSETQKQQLQIKQEGQCNLLYVLLNNGKDISLRKDLINSGIVDSLLNIFETRDIELITFPFIDVIQQLSFSADEIILLIYSKKPYPPILRLIDNATNNKIIQAAILTFTNILISGSKSNSLSSQHPHFDEISAINGIERVFALYRRNNNNSNKIIKDTTAICIGSLFKAKEIPLLMRNDVITHLKQLLKDSDRWIRNESAQILSYLAQNQENRLEILRGIDFKQIAEELRNPLVRNQEQKKQEQFNQEGLSNFLYAILKNNKDDELYKQVINSGIVDSLFFVFENHDLKLITFPQVDIIHQLSDGSDEVKQLLYQKKPYPNLLRLLNHTDVDVVLITVNSISNILSIGNNQLSSLAKHPHFDEVQSCKGIEQLYALIKRNDVNNSTKDKIVFCIGNLFKMREIPVSIRNEIISYLISLLQDLNEQNRNESVRILSYLAQNTENRQEITKRIDYQSIVEELSKPFTGNQKQQEQLLIFQERQFILLIILLQSKKDDELCKTIINSGIVDSLLTIFNNRDLQYISAPYINIIHLITQADDEVKQLLYSKKPYPNLLRLINNTDTNVILASINSISNILSTGSTTLQPASQHPHFDDILACNGIEQLYDLFKRNDINSEIKDRAAFCIGQLYRARIIEDQTMRKEIISHLKAVLVESNDVIRYDTVNVLSFLALNSENYSEIMEGVNFTSIAETLRKPYTGTEIQKRELYNQQEGLCNLIYLLLERKKDDELRIQIINSGVIDSIFFIYETRDLSSVTLPFIDTLFKMTVSSDQVRLLIYSKKPYPSLLRLLDHSNNKVVHTAILTFTNILLTKSNNNQSQSTFQHPHLDEIQAVNGVEKLYALFRRADIYKKTKDKCAICIGRLFRAKEMPENLRIEIVAYLKTLVSDPDESVRVNSKQTLKGLCQNAVNKAEIEKGDFKIPK</sequence>
<protein>
    <submittedName>
        <fullName evidence="6">Uncharacterized protein</fullName>
    </submittedName>
</protein>
<dbReference type="AlphaFoldDB" id="A0A5J4VEQ2"/>
<keyword evidence="5" id="KW-0539">Nucleus</keyword>
<keyword evidence="3" id="KW-0963">Cytoplasm</keyword>
<dbReference type="PANTHER" id="PTHR15651:SF7">
    <property type="entry name" value="ARMADILLO REPEAT-CONTAINING PROTEIN 8"/>
    <property type="match status" value="1"/>
</dbReference>
<evidence type="ECO:0000313" key="7">
    <source>
        <dbReference type="Proteomes" id="UP000324800"/>
    </source>
</evidence>
<name>A0A5J4VEQ2_9EUKA</name>
<evidence type="ECO:0000256" key="4">
    <source>
        <dbReference type="ARBA" id="ARBA00022737"/>
    </source>
</evidence>
<dbReference type="GO" id="GO:0034657">
    <property type="term" value="C:GID complex"/>
    <property type="evidence" value="ECO:0007669"/>
    <property type="project" value="TreeGrafter"/>
</dbReference>
<proteinExistence type="predicted"/>
<evidence type="ECO:0000256" key="3">
    <source>
        <dbReference type="ARBA" id="ARBA00022490"/>
    </source>
</evidence>
<accession>A0A5J4VEQ2</accession>
<dbReference type="InterPro" id="IPR011989">
    <property type="entry name" value="ARM-like"/>
</dbReference>
<evidence type="ECO:0000256" key="2">
    <source>
        <dbReference type="ARBA" id="ARBA00004496"/>
    </source>
</evidence>
<evidence type="ECO:0000256" key="1">
    <source>
        <dbReference type="ARBA" id="ARBA00004123"/>
    </source>
</evidence>
<comment type="caution">
    <text evidence="6">The sequence shown here is derived from an EMBL/GenBank/DDBJ whole genome shotgun (WGS) entry which is preliminary data.</text>
</comment>
<dbReference type="Proteomes" id="UP000324800">
    <property type="component" value="Unassembled WGS sequence"/>
</dbReference>
<dbReference type="GO" id="GO:0005737">
    <property type="term" value="C:cytoplasm"/>
    <property type="evidence" value="ECO:0007669"/>
    <property type="project" value="UniProtKB-SubCell"/>
</dbReference>
<dbReference type="SUPFAM" id="SSF48371">
    <property type="entry name" value="ARM repeat"/>
    <property type="match status" value="3"/>
</dbReference>
<dbReference type="Gene3D" id="1.25.10.10">
    <property type="entry name" value="Leucine-rich Repeat Variant"/>
    <property type="match status" value="5"/>
</dbReference>
<feature type="non-terminal residue" evidence="6">
    <location>
        <position position="1"/>
    </location>
</feature>
<dbReference type="GO" id="GO:0043161">
    <property type="term" value="P:proteasome-mediated ubiquitin-dependent protein catabolic process"/>
    <property type="evidence" value="ECO:0007669"/>
    <property type="project" value="TreeGrafter"/>
</dbReference>
<evidence type="ECO:0000256" key="5">
    <source>
        <dbReference type="ARBA" id="ARBA00023242"/>
    </source>
</evidence>
<organism evidence="6 7">
    <name type="scientific">Streblomastix strix</name>
    <dbReference type="NCBI Taxonomy" id="222440"/>
    <lineage>
        <taxon>Eukaryota</taxon>
        <taxon>Metamonada</taxon>
        <taxon>Preaxostyla</taxon>
        <taxon>Oxymonadida</taxon>
        <taxon>Streblomastigidae</taxon>
        <taxon>Streblomastix</taxon>
    </lineage>
</organism>
<reference evidence="6 7" key="1">
    <citation type="submission" date="2019-03" db="EMBL/GenBank/DDBJ databases">
        <title>Single cell metagenomics reveals metabolic interactions within the superorganism composed of flagellate Streblomastix strix and complex community of Bacteroidetes bacteria on its surface.</title>
        <authorList>
            <person name="Treitli S.C."/>
            <person name="Kolisko M."/>
            <person name="Husnik F."/>
            <person name="Keeling P."/>
            <person name="Hampl V."/>
        </authorList>
    </citation>
    <scope>NUCLEOTIDE SEQUENCE [LARGE SCALE GENOMIC DNA]</scope>
    <source>
        <strain evidence="6">ST1C</strain>
    </source>
</reference>
<dbReference type="InterPro" id="IPR016024">
    <property type="entry name" value="ARM-type_fold"/>
</dbReference>
<dbReference type="PANTHER" id="PTHR15651">
    <property type="entry name" value="ARMADILLO REPEAT-CONTAINING PROTEIN 8"/>
    <property type="match status" value="1"/>
</dbReference>
<dbReference type="GO" id="GO:0005634">
    <property type="term" value="C:nucleus"/>
    <property type="evidence" value="ECO:0007669"/>
    <property type="project" value="UniProtKB-SubCell"/>
</dbReference>
<gene>
    <name evidence="6" type="ORF">EZS28_023557</name>
</gene>
<comment type="subcellular location">
    <subcellularLocation>
        <location evidence="2">Cytoplasm</location>
    </subcellularLocation>
    <subcellularLocation>
        <location evidence="1">Nucleus</location>
    </subcellularLocation>
</comment>
<dbReference type="InterPro" id="IPR038739">
    <property type="entry name" value="ARMC8/Vid28"/>
</dbReference>